<keyword evidence="1" id="KW-1133">Transmembrane helix</keyword>
<evidence type="ECO:0000256" key="1">
    <source>
        <dbReference type="SAM" id="Phobius"/>
    </source>
</evidence>
<keyword evidence="1" id="KW-0472">Membrane</keyword>
<dbReference type="RefSeq" id="WP_095990294.1">
    <property type="nucleotide sequence ID" value="NZ_CP022098.1"/>
</dbReference>
<proteinExistence type="predicted"/>
<dbReference type="AlphaFoldDB" id="A0A250JHB0"/>
<dbReference type="EMBL" id="CP022098">
    <property type="protein sequence ID" value="ATB42791.1"/>
    <property type="molecule type" value="Genomic_DNA"/>
</dbReference>
<sequence length="59" mass="6414">MKTPPRLKERLEYLGGVTDAPPDGTSPLSPLALGLYWGLLICAILAFSGQASKFIYIDF</sequence>
<dbReference type="Proteomes" id="UP000217257">
    <property type="component" value="Chromosome"/>
</dbReference>
<feature type="transmembrane region" description="Helical" evidence="1">
    <location>
        <begin position="35"/>
        <end position="56"/>
    </location>
</feature>
<dbReference type="KEGG" id="cfus:CYFUS_008270"/>
<evidence type="ECO:0000313" key="2">
    <source>
        <dbReference type="EMBL" id="ATB42791.1"/>
    </source>
</evidence>
<evidence type="ECO:0000313" key="3">
    <source>
        <dbReference type="Proteomes" id="UP000217257"/>
    </source>
</evidence>
<name>A0A250JHB0_9BACT</name>
<protein>
    <submittedName>
        <fullName evidence="2">Uncharacterized protein</fullName>
    </submittedName>
</protein>
<gene>
    <name evidence="2" type="ORF">CYFUS_008270</name>
</gene>
<reference evidence="2 3" key="1">
    <citation type="submission" date="2017-06" db="EMBL/GenBank/DDBJ databases">
        <title>Sequencing and comparative analysis of myxobacterial genomes.</title>
        <authorList>
            <person name="Rupp O."/>
            <person name="Goesmann A."/>
            <person name="Sogaard-Andersen L."/>
        </authorList>
    </citation>
    <scope>NUCLEOTIDE SEQUENCE [LARGE SCALE GENOMIC DNA]</scope>
    <source>
        <strain evidence="2 3">DSM 52655</strain>
    </source>
</reference>
<keyword evidence="1" id="KW-0812">Transmembrane</keyword>
<organism evidence="2 3">
    <name type="scientific">Cystobacter fuscus</name>
    <dbReference type="NCBI Taxonomy" id="43"/>
    <lineage>
        <taxon>Bacteria</taxon>
        <taxon>Pseudomonadati</taxon>
        <taxon>Myxococcota</taxon>
        <taxon>Myxococcia</taxon>
        <taxon>Myxococcales</taxon>
        <taxon>Cystobacterineae</taxon>
        <taxon>Archangiaceae</taxon>
        <taxon>Cystobacter</taxon>
    </lineage>
</organism>
<accession>A0A250JHB0</accession>